<keyword evidence="7" id="KW-1185">Reference proteome</keyword>
<dbReference type="PROSITE" id="PS01168">
    <property type="entry name" value="RIBOSOMAL_S27E"/>
    <property type="match status" value="1"/>
</dbReference>
<keyword evidence="4 5" id="KW-0687">Ribonucleoprotein</keyword>
<keyword evidence="3 5" id="KW-0689">Ribosomal protein</keyword>
<dbReference type="InParanoid" id="A0A1X2H2Z5"/>
<evidence type="ECO:0000256" key="3">
    <source>
        <dbReference type="ARBA" id="ARBA00022980"/>
    </source>
</evidence>
<proteinExistence type="inferred from homology"/>
<protein>
    <recommendedName>
        <fullName evidence="5">40S ribosomal protein S27</fullName>
    </recommendedName>
</protein>
<dbReference type="FunFam" id="2.20.25.100:FF:000001">
    <property type="entry name" value="40S ribosomal protein S27"/>
    <property type="match status" value="1"/>
</dbReference>
<comment type="cofactor">
    <cofactor evidence="5">
        <name>Zn(2+)</name>
        <dbReference type="ChEBI" id="CHEBI:29105"/>
    </cofactor>
    <text evidence="5">Binds 1 zinc ion per subunit.</text>
</comment>
<keyword evidence="5" id="KW-0863">Zinc-finger</keyword>
<dbReference type="GO" id="GO:0006412">
    <property type="term" value="P:translation"/>
    <property type="evidence" value="ECO:0007669"/>
    <property type="project" value="InterPro"/>
</dbReference>
<dbReference type="PANTHER" id="PTHR11594">
    <property type="entry name" value="40S RIBOSOMAL PROTEIN S27"/>
    <property type="match status" value="1"/>
</dbReference>
<dbReference type="GO" id="GO:0005840">
    <property type="term" value="C:ribosome"/>
    <property type="evidence" value="ECO:0007669"/>
    <property type="project" value="UniProtKB-KW"/>
</dbReference>
<dbReference type="InterPro" id="IPR023407">
    <property type="entry name" value="Ribosomal_eS27_Zn-bd_dom_sf"/>
</dbReference>
<dbReference type="OMA" id="IRSCARI"/>
<reference evidence="6 7" key="1">
    <citation type="submission" date="2016-07" db="EMBL/GenBank/DDBJ databases">
        <title>Pervasive Adenine N6-methylation of Active Genes in Fungi.</title>
        <authorList>
            <consortium name="DOE Joint Genome Institute"/>
            <person name="Mondo S.J."/>
            <person name="Dannebaum R.O."/>
            <person name="Kuo R.C."/>
            <person name="Labutti K."/>
            <person name="Haridas S."/>
            <person name="Kuo A."/>
            <person name="Salamov A."/>
            <person name="Ahrendt S.R."/>
            <person name="Lipzen A."/>
            <person name="Sullivan W."/>
            <person name="Andreopoulos W.B."/>
            <person name="Clum A."/>
            <person name="Lindquist E."/>
            <person name="Daum C."/>
            <person name="Ramamoorthy G.K."/>
            <person name="Gryganskyi A."/>
            <person name="Culley D."/>
            <person name="Magnuson J.K."/>
            <person name="James T.Y."/>
            <person name="O'Malley M.A."/>
            <person name="Stajich J.E."/>
            <person name="Spatafora J.W."/>
            <person name="Visel A."/>
            <person name="Grigoriev I.V."/>
        </authorList>
    </citation>
    <scope>NUCLEOTIDE SEQUENCE [LARGE SCALE GENOMIC DNA]</scope>
    <source>
        <strain evidence="6 7">NRRL 2496</strain>
    </source>
</reference>
<keyword evidence="2 5" id="KW-0862">Zinc</keyword>
<keyword evidence="5" id="KW-0479">Metal-binding</keyword>
<dbReference type="STRING" id="13706.A0A1X2H2Z5"/>
<dbReference type="OrthoDB" id="5567124at2759"/>
<evidence type="ECO:0000256" key="5">
    <source>
        <dbReference type="RuleBase" id="RU000671"/>
    </source>
</evidence>
<name>A0A1X2H2Z5_SYNRA</name>
<dbReference type="InterPro" id="IPR011332">
    <property type="entry name" value="Ribosomal_zn-bd"/>
</dbReference>
<dbReference type="FunCoup" id="A0A1X2H2Z5">
    <property type="interactions" value="350"/>
</dbReference>
<dbReference type="HAMAP" id="MF_00371">
    <property type="entry name" value="Ribosomal_eS27"/>
    <property type="match status" value="1"/>
</dbReference>
<evidence type="ECO:0000313" key="7">
    <source>
        <dbReference type="Proteomes" id="UP000242180"/>
    </source>
</evidence>
<evidence type="ECO:0000256" key="2">
    <source>
        <dbReference type="ARBA" id="ARBA00022833"/>
    </source>
</evidence>
<evidence type="ECO:0000313" key="6">
    <source>
        <dbReference type="EMBL" id="ORY92153.1"/>
    </source>
</evidence>
<dbReference type="GO" id="GO:0003735">
    <property type="term" value="F:structural constituent of ribosome"/>
    <property type="evidence" value="ECO:0007669"/>
    <property type="project" value="InterPro"/>
</dbReference>
<dbReference type="GO" id="GO:1990904">
    <property type="term" value="C:ribonucleoprotein complex"/>
    <property type="evidence" value="ECO:0007669"/>
    <property type="project" value="UniProtKB-KW"/>
</dbReference>
<evidence type="ECO:0000256" key="1">
    <source>
        <dbReference type="ARBA" id="ARBA00010919"/>
    </source>
</evidence>
<dbReference type="SUPFAM" id="SSF57829">
    <property type="entry name" value="Zn-binding ribosomal proteins"/>
    <property type="match status" value="1"/>
</dbReference>
<gene>
    <name evidence="6" type="ORF">BCR43DRAFT_82577</name>
</gene>
<evidence type="ECO:0000256" key="4">
    <source>
        <dbReference type="ARBA" id="ARBA00023274"/>
    </source>
</evidence>
<dbReference type="Proteomes" id="UP000242180">
    <property type="component" value="Unassembled WGS sequence"/>
</dbReference>
<sequence>MTLAVDLLNPSVEHEKRSHKLKRLVQSPNSYFMDVKCPGCLNISTVFSHAQTVVLCSSCGTVLCQPTGGKARLTEGKLLFPQKDQLRNETQTHLFFPVSATMLNFL</sequence>
<dbReference type="GO" id="GO:0008270">
    <property type="term" value="F:zinc ion binding"/>
    <property type="evidence" value="ECO:0007669"/>
    <property type="project" value="UniProtKB-KW"/>
</dbReference>
<dbReference type="InterPro" id="IPR000592">
    <property type="entry name" value="Ribosomal_eS27"/>
</dbReference>
<dbReference type="Gene3D" id="2.20.25.100">
    <property type="entry name" value="Zn-binding ribosomal proteins"/>
    <property type="match status" value="1"/>
</dbReference>
<accession>A0A1X2H2Z5</accession>
<comment type="similarity">
    <text evidence="1 5">Belongs to the eukaryotic ribosomal protein eS27 family.</text>
</comment>
<dbReference type="EMBL" id="MCGN01000010">
    <property type="protein sequence ID" value="ORY92153.1"/>
    <property type="molecule type" value="Genomic_DNA"/>
</dbReference>
<comment type="caution">
    <text evidence="6">The sequence shown here is derived from an EMBL/GenBank/DDBJ whole genome shotgun (WGS) entry which is preliminary data.</text>
</comment>
<dbReference type="Pfam" id="PF01667">
    <property type="entry name" value="Ribosomal_S27e"/>
    <property type="match status" value="1"/>
</dbReference>
<organism evidence="6 7">
    <name type="scientific">Syncephalastrum racemosum</name>
    <name type="common">Filamentous fungus</name>
    <dbReference type="NCBI Taxonomy" id="13706"/>
    <lineage>
        <taxon>Eukaryota</taxon>
        <taxon>Fungi</taxon>
        <taxon>Fungi incertae sedis</taxon>
        <taxon>Mucoromycota</taxon>
        <taxon>Mucoromycotina</taxon>
        <taxon>Mucoromycetes</taxon>
        <taxon>Mucorales</taxon>
        <taxon>Syncephalastraceae</taxon>
        <taxon>Syncephalastrum</taxon>
    </lineage>
</organism>
<dbReference type="AlphaFoldDB" id="A0A1X2H2Z5"/>